<sequence length="435" mass="45901">MTERTNDQAQALSGDGVEVVRSPVGPYELVRLDAGALQLTAVSALGGRLLSLTLHGREFLYRNARLLDDGLSPRPGVRPVPQDGPMSAWLNWGGDKTWPAPQGWDGSGQWAGPPDPVLDSGPYGLRLTVQGRTAQAVMTSGVEPRTGLRIERRVQVTAGRTAFTLENTLTNESDRPRRWAVWNVTQLAGTAPGSYPAGGVYVGTAGSGRPETVGLIAGTGRPHVHRTGRGVLHVPHQDVVGKVGFPDAAGWLAHVAPQGTLTQRFEVSPAARYPDADSRVEVWLEHPLDAPLEHLGGLHPLDRVVECEALGPLQELAPGQSTRLTLEIGVGATAGPVEAVTSWGFWSRLPRLEDGRLVGVFVPFRDGILTVRQPQEGDRPMQCGTLVAGEACAFDIGPGRLAAAGAGAMFVASAPDGSDTTTVSPGPGSGTRESR</sequence>
<dbReference type="EMBL" id="JAAKZY010000040">
    <property type="protein sequence ID" value="NGO08956.1"/>
    <property type="molecule type" value="Genomic_DNA"/>
</dbReference>
<reference evidence="2 3" key="1">
    <citation type="submission" date="2020-02" db="EMBL/GenBank/DDBJ databases">
        <title>Whole-genome analyses of novel actinobacteria.</title>
        <authorList>
            <person name="Sahin N."/>
            <person name="Gencbay T."/>
        </authorList>
    </citation>
    <scope>NUCLEOTIDE SEQUENCE [LARGE SCALE GENOMIC DNA]</scope>
    <source>
        <strain evidence="2 3">HC44</strain>
    </source>
</reference>
<dbReference type="Proteomes" id="UP000472335">
    <property type="component" value="Unassembled WGS sequence"/>
</dbReference>
<feature type="region of interest" description="Disordered" evidence="1">
    <location>
        <begin position="413"/>
        <end position="435"/>
    </location>
</feature>
<gene>
    <name evidence="2" type="ORF">G5C60_15425</name>
</gene>
<dbReference type="Pfam" id="PF14315">
    <property type="entry name" value="DUF4380"/>
    <property type="match status" value="1"/>
</dbReference>
<evidence type="ECO:0000313" key="3">
    <source>
        <dbReference type="Proteomes" id="UP000472335"/>
    </source>
</evidence>
<name>A0A6G4V4L6_9ACTN</name>
<organism evidence="2 3">
    <name type="scientific">Streptomyces scabichelini</name>
    <dbReference type="NCBI Taxonomy" id="2711217"/>
    <lineage>
        <taxon>Bacteria</taxon>
        <taxon>Bacillati</taxon>
        <taxon>Actinomycetota</taxon>
        <taxon>Actinomycetes</taxon>
        <taxon>Kitasatosporales</taxon>
        <taxon>Streptomycetaceae</taxon>
        <taxon>Streptomyces</taxon>
    </lineage>
</organism>
<feature type="compositionally biased region" description="Low complexity" evidence="1">
    <location>
        <begin position="413"/>
        <end position="426"/>
    </location>
</feature>
<comment type="caution">
    <text evidence="2">The sequence shown here is derived from an EMBL/GenBank/DDBJ whole genome shotgun (WGS) entry which is preliminary data.</text>
</comment>
<dbReference type="RefSeq" id="WP_165259441.1">
    <property type="nucleotide sequence ID" value="NZ_JAAKZY010000040.1"/>
</dbReference>
<dbReference type="AlphaFoldDB" id="A0A6G4V4L6"/>
<protein>
    <submittedName>
        <fullName evidence="2">DUF4380 domain-containing protein</fullName>
    </submittedName>
</protein>
<proteinExistence type="predicted"/>
<evidence type="ECO:0000313" key="2">
    <source>
        <dbReference type="EMBL" id="NGO08956.1"/>
    </source>
</evidence>
<evidence type="ECO:0000256" key="1">
    <source>
        <dbReference type="SAM" id="MobiDB-lite"/>
    </source>
</evidence>
<dbReference type="InterPro" id="IPR025488">
    <property type="entry name" value="DUF4380"/>
</dbReference>
<keyword evidence="3" id="KW-1185">Reference proteome</keyword>
<accession>A0A6G4V4L6</accession>